<protein>
    <submittedName>
        <fullName evidence="7">YIP1 family protein</fullName>
    </submittedName>
</protein>
<dbReference type="Pfam" id="PF04893">
    <property type="entry name" value="Yip1"/>
    <property type="match status" value="1"/>
</dbReference>
<keyword evidence="4 5" id="KW-0472">Membrane</keyword>
<sequence length="208" mass="23777">MEKLKAYFALPKYVLFHPVDGFYNMKYEKQGHTSIIFVNLILFWISYSFLKQYTGFIINPNDPLSYNTFADLGYVSLAFLLWCAGSWSVTSLMDGDGTFRDIAMAASLSLTPMILFFIPVALLSNVMTADEAAFYHVLIGIAIVWFLMLMFSSVMTIHNYSVAKTFGMLFLTFLSICIILFLTVMIASLIQQFCVFVKSIYTELLYRM</sequence>
<feature type="domain" description="Yip1" evidence="6">
    <location>
        <begin position="13"/>
        <end position="182"/>
    </location>
</feature>
<name>A0AA97D9I2_9FIRM</name>
<feature type="transmembrane region" description="Helical" evidence="5">
    <location>
        <begin position="33"/>
        <end position="50"/>
    </location>
</feature>
<dbReference type="InterPro" id="IPR006977">
    <property type="entry name" value="Yip1_dom"/>
</dbReference>
<keyword evidence="2 5" id="KW-0812">Transmembrane</keyword>
<feature type="transmembrane region" description="Helical" evidence="5">
    <location>
        <begin position="134"/>
        <end position="157"/>
    </location>
</feature>
<proteinExistence type="predicted"/>
<evidence type="ECO:0000256" key="1">
    <source>
        <dbReference type="ARBA" id="ARBA00004141"/>
    </source>
</evidence>
<feature type="transmembrane region" description="Helical" evidence="5">
    <location>
        <begin position="70"/>
        <end position="90"/>
    </location>
</feature>
<dbReference type="RefSeq" id="WP_275846430.1">
    <property type="nucleotide sequence ID" value="NZ_CP135996.1"/>
</dbReference>
<evidence type="ECO:0000259" key="6">
    <source>
        <dbReference type="Pfam" id="PF04893"/>
    </source>
</evidence>
<evidence type="ECO:0000256" key="2">
    <source>
        <dbReference type="ARBA" id="ARBA00022692"/>
    </source>
</evidence>
<evidence type="ECO:0000313" key="7">
    <source>
        <dbReference type="EMBL" id="WOC31540.1"/>
    </source>
</evidence>
<evidence type="ECO:0000256" key="3">
    <source>
        <dbReference type="ARBA" id="ARBA00022989"/>
    </source>
</evidence>
<gene>
    <name evidence="7" type="ORF">PXC00_09995</name>
</gene>
<dbReference type="AlphaFoldDB" id="A0AA97D9I2"/>
<dbReference type="Proteomes" id="UP001300604">
    <property type="component" value="Chromosome"/>
</dbReference>
<keyword evidence="8" id="KW-1185">Reference proteome</keyword>
<feature type="transmembrane region" description="Helical" evidence="5">
    <location>
        <begin position="169"/>
        <end position="190"/>
    </location>
</feature>
<reference evidence="7" key="2">
    <citation type="submission" date="2024-06" db="EMBL/GenBank/DDBJ databases">
        <title>Caproicibacterium argilliputei sp. nov, a novel caproic acid producing anaerobic bacterium isolated from pit mud.</title>
        <authorList>
            <person name="Xia S."/>
        </authorList>
    </citation>
    <scope>NUCLEOTIDE SEQUENCE</scope>
    <source>
        <strain evidence="7">ZCY20-5</strain>
    </source>
</reference>
<dbReference type="KEGG" id="carl:PXC00_09995"/>
<reference evidence="7" key="1">
    <citation type="submission" date="2023-09" db="EMBL/GenBank/DDBJ databases">
        <authorList>
            <person name="Zeng C."/>
        </authorList>
    </citation>
    <scope>NUCLEOTIDE SEQUENCE</scope>
    <source>
        <strain evidence="7">ZCY20-5</strain>
    </source>
</reference>
<evidence type="ECO:0000313" key="8">
    <source>
        <dbReference type="Proteomes" id="UP001300604"/>
    </source>
</evidence>
<keyword evidence="3 5" id="KW-1133">Transmembrane helix</keyword>
<evidence type="ECO:0000256" key="5">
    <source>
        <dbReference type="SAM" id="Phobius"/>
    </source>
</evidence>
<dbReference type="GO" id="GO:0016020">
    <property type="term" value="C:membrane"/>
    <property type="evidence" value="ECO:0007669"/>
    <property type="project" value="UniProtKB-SubCell"/>
</dbReference>
<accession>A0AA97D9I2</accession>
<comment type="subcellular location">
    <subcellularLocation>
        <location evidence="1">Membrane</location>
        <topology evidence="1">Multi-pass membrane protein</topology>
    </subcellularLocation>
</comment>
<dbReference type="EMBL" id="CP135996">
    <property type="protein sequence ID" value="WOC31540.1"/>
    <property type="molecule type" value="Genomic_DNA"/>
</dbReference>
<evidence type="ECO:0000256" key="4">
    <source>
        <dbReference type="ARBA" id="ARBA00023136"/>
    </source>
</evidence>
<organism evidence="7 8">
    <name type="scientific">Caproicibacterium argilliputei</name>
    <dbReference type="NCBI Taxonomy" id="3030016"/>
    <lineage>
        <taxon>Bacteria</taxon>
        <taxon>Bacillati</taxon>
        <taxon>Bacillota</taxon>
        <taxon>Clostridia</taxon>
        <taxon>Eubacteriales</taxon>
        <taxon>Oscillospiraceae</taxon>
        <taxon>Caproicibacterium</taxon>
    </lineage>
</organism>
<feature type="transmembrane region" description="Helical" evidence="5">
    <location>
        <begin position="102"/>
        <end position="122"/>
    </location>
</feature>